<dbReference type="EMBL" id="QWLA01000017">
    <property type="protein sequence ID" value="RIH87665.1"/>
    <property type="molecule type" value="Genomic_DNA"/>
</dbReference>
<evidence type="ECO:0000313" key="2">
    <source>
        <dbReference type="Proteomes" id="UP000265341"/>
    </source>
</evidence>
<keyword evidence="2" id="KW-1185">Reference proteome</keyword>
<dbReference type="Proteomes" id="UP000265341">
    <property type="component" value="Unassembled WGS sequence"/>
</dbReference>
<dbReference type="AlphaFoldDB" id="A0A399EVK1"/>
<reference evidence="1 2" key="1">
    <citation type="submission" date="2018-08" db="EMBL/GenBank/DDBJ databases">
        <title>Meiothermus roseus NBRC 110900 genome sequencing project.</title>
        <authorList>
            <person name="Da Costa M.S."/>
            <person name="Albuquerque L."/>
            <person name="Raposo P."/>
            <person name="Froufe H.J.C."/>
            <person name="Barroso C.S."/>
            <person name="Egas C."/>
        </authorList>
    </citation>
    <scope>NUCLEOTIDE SEQUENCE [LARGE SCALE GENOMIC DNA]</scope>
    <source>
        <strain evidence="1 2">NBRC 110900</strain>
    </source>
</reference>
<proteinExistence type="predicted"/>
<organism evidence="1 2">
    <name type="scientific">Calidithermus roseus</name>
    <dbReference type="NCBI Taxonomy" id="1644118"/>
    <lineage>
        <taxon>Bacteria</taxon>
        <taxon>Thermotogati</taxon>
        <taxon>Deinococcota</taxon>
        <taxon>Deinococci</taxon>
        <taxon>Thermales</taxon>
        <taxon>Thermaceae</taxon>
        <taxon>Calidithermus</taxon>
    </lineage>
</organism>
<name>A0A399EVK1_9DEIN</name>
<sequence>MDVGEVAVALYAAGLSQGKAAEGMSLLLGHR</sequence>
<accession>A0A399EVK1</accession>
<evidence type="ECO:0000313" key="1">
    <source>
        <dbReference type="EMBL" id="RIH87665.1"/>
    </source>
</evidence>
<comment type="caution">
    <text evidence="1">The sequence shown here is derived from an EMBL/GenBank/DDBJ whole genome shotgun (WGS) entry which is preliminary data.</text>
</comment>
<protein>
    <submittedName>
        <fullName evidence="1">Uncharacterized protein</fullName>
    </submittedName>
</protein>
<gene>
    <name evidence="1" type="ORF">Mrose_01222</name>
</gene>